<accession>A0ACB8TGA8</accession>
<dbReference type="EMBL" id="MU277190">
    <property type="protein sequence ID" value="KAI0067463.1"/>
    <property type="molecule type" value="Genomic_DNA"/>
</dbReference>
<evidence type="ECO:0000313" key="2">
    <source>
        <dbReference type="Proteomes" id="UP000814140"/>
    </source>
</evidence>
<evidence type="ECO:0000313" key="1">
    <source>
        <dbReference type="EMBL" id="KAI0067463.1"/>
    </source>
</evidence>
<name>A0ACB8TGA8_9AGAM</name>
<keyword evidence="2" id="KW-1185">Reference proteome</keyword>
<sequence>MVVSKQGDMLYDGVTQLVVENLNRLAEDIILPAFPSGLDQDPTHQSQEGERLLKALTKVWEDHTSSMAKLSHILKYMDRVHTKTAHVPEILEAGRNLFLRHIIRPPIKDHIVSAILSLLHIERDGYMINRSAATGCVDVLLQLTDSTDRVSVYKRELEPVVLCESEAYYKTEGERLLETCDAPEYLRRVEARFSEEESRAHQYLSLQTAVPLQHILQNTLISPHILSVINMQNSGLDAMIDLEKFDDLSRLYRLFVVVPEGLPALRRALKDSVIRRGMELNNAGSEADAEDAGGEEETPITSKGKGRAKARLPNAGAQSLTLALKWVQQVLDLKDKFDNIWRTSLKSDRDIESGLNEAFQSFINLQPRAPEFISLSIDEYLKKGLKGKSDAEVDVILDKTITVFRYITEKDVFERYYKGHLAKRLLLGRSVSDDAERGMLAKLKVECGYQFTQKLEGMFHDMKISSDTMQAYRTHLAKTTPPEIDISVTVMTSTFWPMTYAPIPCTLPPPLLKTSKSFEQFYLSRHSGRRLTWQASMGNADVRVTFKSRTHDLNVSTFALVILLLFEDVGEGEFLTYEDIRAATLIPESELQRNLQSLACAKFKVLKKHPPGRDVNADDSFSFNDDFSSPLQKIKISTVASKVESGEERKETQDRVEEERRHQTEACIVRIMKDRKHMTHTSLVTEVTRQLATRFQPDPLSIKKRIEGLIEREYLERCDDRKSYNYLVRFLLLLIGRMLIG</sequence>
<gene>
    <name evidence="1" type="ORF">BV25DRAFT_1795115</name>
</gene>
<reference evidence="1" key="1">
    <citation type="submission" date="2021-03" db="EMBL/GenBank/DDBJ databases">
        <authorList>
            <consortium name="DOE Joint Genome Institute"/>
            <person name="Ahrendt S."/>
            <person name="Looney B.P."/>
            <person name="Miyauchi S."/>
            <person name="Morin E."/>
            <person name="Drula E."/>
            <person name="Courty P.E."/>
            <person name="Chicoki N."/>
            <person name="Fauchery L."/>
            <person name="Kohler A."/>
            <person name="Kuo A."/>
            <person name="Labutti K."/>
            <person name="Pangilinan J."/>
            <person name="Lipzen A."/>
            <person name="Riley R."/>
            <person name="Andreopoulos W."/>
            <person name="He G."/>
            <person name="Johnson J."/>
            <person name="Barry K.W."/>
            <person name="Grigoriev I.V."/>
            <person name="Nagy L."/>
            <person name="Hibbett D."/>
            <person name="Henrissat B."/>
            <person name="Matheny P.B."/>
            <person name="Labbe J."/>
            <person name="Martin F."/>
        </authorList>
    </citation>
    <scope>NUCLEOTIDE SEQUENCE</scope>
    <source>
        <strain evidence="1">HHB10654</strain>
    </source>
</reference>
<comment type="caution">
    <text evidence="1">The sequence shown here is derived from an EMBL/GenBank/DDBJ whole genome shotgun (WGS) entry which is preliminary data.</text>
</comment>
<dbReference type="Proteomes" id="UP000814140">
    <property type="component" value="Unassembled WGS sequence"/>
</dbReference>
<reference evidence="1" key="2">
    <citation type="journal article" date="2022" name="New Phytol.">
        <title>Evolutionary transition to the ectomycorrhizal habit in the genomes of a hyperdiverse lineage of mushroom-forming fungi.</title>
        <authorList>
            <person name="Looney B."/>
            <person name="Miyauchi S."/>
            <person name="Morin E."/>
            <person name="Drula E."/>
            <person name="Courty P.E."/>
            <person name="Kohler A."/>
            <person name="Kuo A."/>
            <person name="LaButti K."/>
            <person name="Pangilinan J."/>
            <person name="Lipzen A."/>
            <person name="Riley R."/>
            <person name="Andreopoulos W."/>
            <person name="He G."/>
            <person name="Johnson J."/>
            <person name="Nolan M."/>
            <person name="Tritt A."/>
            <person name="Barry K.W."/>
            <person name="Grigoriev I.V."/>
            <person name="Nagy L.G."/>
            <person name="Hibbett D."/>
            <person name="Henrissat B."/>
            <person name="Matheny P.B."/>
            <person name="Labbe J."/>
            <person name="Martin F.M."/>
        </authorList>
    </citation>
    <scope>NUCLEOTIDE SEQUENCE</scope>
    <source>
        <strain evidence="1">HHB10654</strain>
    </source>
</reference>
<protein>
    <submittedName>
        <fullName evidence="1">Cullin-domain-containing protein</fullName>
    </submittedName>
</protein>
<organism evidence="1 2">
    <name type="scientific">Artomyces pyxidatus</name>
    <dbReference type="NCBI Taxonomy" id="48021"/>
    <lineage>
        <taxon>Eukaryota</taxon>
        <taxon>Fungi</taxon>
        <taxon>Dikarya</taxon>
        <taxon>Basidiomycota</taxon>
        <taxon>Agaricomycotina</taxon>
        <taxon>Agaricomycetes</taxon>
        <taxon>Russulales</taxon>
        <taxon>Auriscalpiaceae</taxon>
        <taxon>Artomyces</taxon>
    </lineage>
</organism>
<proteinExistence type="predicted"/>